<dbReference type="Proteomes" id="UP000198310">
    <property type="component" value="Unassembled WGS sequence"/>
</dbReference>
<dbReference type="GO" id="GO:0016891">
    <property type="term" value="F:RNA endonuclease activity producing 5'-phosphomonoesters, hydrolytic mechanism"/>
    <property type="evidence" value="ECO:0007669"/>
    <property type="project" value="TreeGrafter"/>
</dbReference>
<keyword evidence="6" id="KW-0443">Lipid metabolism</keyword>
<dbReference type="PROSITE" id="PS50035">
    <property type="entry name" value="PLD"/>
    <property type="match status" value="2"/>
</dbReference>
<dbReference type="InterPro" id="IPR051406">
    <property type="entry name" value="PLD_domain"/>
</dbReference>
<dbReference type="SUPFAM" id="SSF56024">
    <property type="entry name" value="Phospholipase D/nuclease"/>
    <property type="match status" value="2"/>
</dbReference>
<sequence length="762" mass="80934">MKHFTLWTVLALLLVFGPARAQTAISIAQARAQAPAYGTSGASVTLRGVATNGPELGVIRYIQDGTAGIAVYSTALTANVRPGDSIVVTGTLKDYNGLLELDPVSSLTVVAGNRPLPTPVVFISANAAAAYAEQYEGQLVKLTNATTVTTTAGAAVTAFASTTYRISNNATTVMYVNAASTGPDGLIGKPSPTGTFDVVGIMSQFTRTAGTTGYQLLPRLYADFQQGLTPNIVSAPTTTNITTSGFTVNFRTQNAGTTKLEYAASAGGPFTALTSATSTTQHSLTISGLQPATVYYVKASSTNSVGLSESRVLPMITASQSTGKMRTYFTNPVNTTLALPGNTATYLANGAVADTIARYISRAQQTLDIAVYNWNSPVILAAVNAAQARGVQVRVIYENDNTNASISGLNAAIPRIGRQTTQNIMHNKFVVIDANSTTPNQPWVWTGSTNWTPAQLSTDRNNSLAIQDQSLARVYTIEFNEMWGGGTQTTAVFGSRKTDNTPHYLNIGGKSVESWFSPTDNVNGRLIETVATADNDLHIATMLITQSDIARAIRDQVQLKGIASCTEVLLDDTTSSAASGSVFRTIKTAVGNRILVNKLSGIMHHKYAIVDAGASQSDPLVFVGSHNWSLSANTENDENTLVVHDALITNQFYQEFARRIADQNAGVSVCSLVLANKTAVQQSAVHVYPNPTSGSFQLRMHSDKARSARVVLRDATGRIVLDQTKTLNGQEVSVDASSLRAGLYLVQIETTESTQISRVVVQ</sequence>
<dbReference type="Pfam" id="PF13091">
    <property type="entry name" value="PLDc_2"/>
    <property type="match status" value="2"/>
</dbReference>
<dbReference type="InterPro" id="IPR001736">
    <property type="entry name" value="PLipase_D/transphosphatidylase"/>
</dbReference>
<dbReference type="InterPro" id="IPR026444">
    <property type="entry name" value="Secre_tail"/>
</dbReference>
<dbReference type="EMBL" id="FZNS01000004">
    <property type="protein sequence ID" value="SNR59099.1"/>
    <property type="molecule type" value="Genomic_DNA"/>
</dbReference>
<dbReference type="Pfam" id="PF18962">
    <property type="entry name" value="Por_Secre_tail"/>
    <property type="match status" value="1"/>
</dbReference>
<dbReference type="CDD" id="cd04486">
    <property type="entry name" value="YhcR_OBF_like"/>
    <property type="match status" value="1"/>
</dbReference>
<comment type="catalytic activity">
    <reaction evidence="1">
        <text>a 1,2-diacyl-sn-glycero-3-phosphocholine + H2O = a 1,2-diacyl-sn-glycero-3-phosphate + choline + H(+)</text>
        <dbReference type="Rhea" id="RHEA:14445"/>
        <dbReference type="ChEBI" id="CHEBI:15354"/>
        <dbReference type="ChEBI" id="CHEBI:15377"/>
        <dbReference type="ChEBI" id="CHEBI:15378"/>
        <dbReference type="ChEBI" id="CHEBI:57643"/>
        <dbReference type="ChEBI" id="CHEBI:58608"/>
        <dbReference type="EC" id="3.1.4.4"/>
    </reaction>
</comment>
<dbReference type="InterPro" id="IPR025202">
    <property type="entry name" value="PLD-like_dom"/>
</dbReference>
<evidence type="ECO:0000256" key="2">
    <source>
        <dbReference type="ARBA" id="ARBA00008664"/>
    </source>
</evidence>
<dbReference type="Gene3D" id="2.60.40.10">
    <property type="entry name" value="Immunoglobulins"/>
    <property type="match status" value="1"/>
</dbReference>
<evidence type="ECO:0000259" key="9">
    <source>
        <dbReference type="PROSITE" id="PS50853"/>
    </source>
</evidence>
<feature type="signal peptide" evidence="7">
    <location>
        <begin position="1"/>
        <end position="21"/>
    </location>
</feature>
<dbReference type="GO" id="GO:0006793">
    <property type="term" value="P:phosphorus metabolic process"/>
    <property type="evidence" value="ECO:0007669"/>
    <property type="project" value="UniProtKB-ARBA"/>
</dbReference>
<feature type="domain" description="Fibronectin type-III" evidence="9">
    <location>
        <begin position="232"/>
        <end position="321"/>
    </location>
</feature>
<proteinExistence type="inferred from homology"/>
<dbReference type="EC" id="3.1.4.4" evidence="3"/>
<keyword evidence="7" id="KW-0732">Signal</keyword>
<gene>
    <name evidence="10" type="ORF">SAMN06269173_104167</name>
</gene>
<reference evidence="11" key="1">
    <citation type="submission" date="2017-06" db="EMBL/GenBank/DDBJ databases">
        <authorList>
            <person name="Varghese N."/>
            <person name="Submissions S."/>
        </authorList>
    </citation>
    <scope>NUCLEOTIDE SEQUENCE [LARGE SCALE GENOMIC DNA]</scope>
    <source>
        <strain evidence="11">DSM 28041</strain>
    </source>
</reference>
<name>A0A238XMA1_9BACT</name>
<dbReference type="AlphaFoldDB" id="A0A238XMA1"/>
<evidence type="ECO:0000256" key="5">
    <source>
        <dbReference type="ARBA" id="ARBA00022963"/>
    </source>
</evidence>
<dbReference type="RefSeq" id="WP_089332648.1">
    <property type="nucleotide sequence ID" value="NZ_FZNS01000004.1"/>
</dbReference>
<dbReference type="PROSITE" id="PS50853">
    <property type="entry name" value="FN3"/>
    <property type="match status" value="1"/>
</dbReference>
<dbReference type="PANTHER" id="PTHR43856:SF1">
    <property type="entry name" value="MITOCHONDRIAL CARDIOLIPIN HYDROLASE"/>
    <property type="match status" value="1"/>
</dbReference>
<accession>A0A238XMA1</accession>
<keyword evidence="5" id="KW-0442">Lipid degradation</keyword>
<evidence type="ECO:0000256" key="4">
    <source>
        <dbReference type="ARBA" id="ARBA00022801"/>
    </source>
</evidence>
<feature type="chain" id="PRO_5013167394" description="phospholipase D" evidence="7">
    <location>
        <begin position="22"/>
        <end position="762"/>
    </location>
</feature>
<protein>
    <recommendedName>
        <fullName evidence="3">phospholipase D</fullName>
        <ecNumber evidence="3">3.1.4.4</ecNumber>
    </recommendedName>
</protein>
<dbReference type="NCBIfam" id="TIGR04183">
    <property type="entry name" value="Por_Secre_tail"/>
    <property type="match status" value="1"/>
</dbReference>
<evidence type="ECO:0000256" key="1">
    <source>
        <dbReference type="ARBA" id="ARBA00000798"/>
    </source>
</evidence>
<feature type="domain" description="PLD phosphodiesterase" evidence="8">
    <location>
        <begin position="599"/>
        <end position="632"/>
    </location>
</feature>
<evidence type="ECO:0000256" key="7">
    <source>
        <dbReference type="SAM" id="SignalP"/>
    </source>
</evidence>
<comment type="similarity">
    <text evidence="2">Belongs to the phospholipase D family.</text>
</comment>
<dbReference type="InterPro" id="IPR003961">
    <property type="entry name" value="FN3_dom"/>
</dbReference>
<evidence type="ECO:0000313" key="10">
    <source>
        <dbReference type="EMBL" id="SNR59099.1"/>
    </source>
</evidence>
<evidence type="ECO:0000256" key="6">
    <source>
        <dbReference type="ARBA" id="ARBA00023098"/>
    </source>
</evidence>
<feature type="domain" description="PLD phosphodiesterase" evidence="8">
    <location>
        <begin position="421"/>
        <end position="455"/>
    </location>
</feature>
<organism evidence="10 11">
    <name type="scientific">Hymenobacter mucosus</name>
    <dbReference type="NCBI Taxonomy" id="1411120"/>
    <lineage>
        <taxon>Bacteria</taxon>
        <taxon>Pseudomonadati</taxon>
        <taxon>Bacteroidota</taxon>
        <taxon>Cytophagia</taxon>
        <taxon>Cytophagales</taxon>
        <taxon>Hymenobacteraceae</taxon>
        <taxon>Hymenobacter</taxon>
    </lineage>
</organism>
<keyword evidence="4" id="KW-0378">Hydrolase</keyword>
<dbReference type="InterPro" id="IPR036116">
    <property type="entry name" value="FN3_sf"/>
</dbReference>
<dbReference type="Gene3D" id="3.30.870.10">
    <property type="entry name" value="Endonuclease Chain A"/>
    <property type="match status" value="2"/>
</dbReference>
<dbReference type="GO" id="GO:0004630">
    <property type="term" value="F:phospholipase D activity"/>
    <property type="evidence" value="ECO:0007669"/>
    <property type="project" value="UniProtKB-EC"/>
</dbReference>
<evidence type="ECO:0000313" key="11">
    <source>
        <dbReference type="Proteomes" id="UP000198310"/>
    </source>
</evidence>
<evidence type="ECO:0000259" key="8">
    <source>
        <dbReference type="PROSITE" id="PS50035"/>
    </source>
</evidence>
<dbReference type="SUPFAM" id="SSF49265">
    <property type="entry name" value="Fibronectin type III"/>
    <property type="match status" value="1"/>
</dbReference>
<dbReference type="SMART" id="SM00155">
    <property type="entry name" value="PLDc"/>
    <property type="match status" value="2"/>
</dbReference>
<evidence type="ECO:0000256" key="3">
    <source>
        <dbReference type="ARBA" id="ARBA00012027"/>
    </source>
</evidence>
<dbReference type="GO" id="GO:0016042">
    <property type="term" value="P:lipid catabolic process"/>
    <property type="evidence" value="ECO:0007669"/>
    <property type="project" value="UniProtKB-KW"/>
</dbReference>
<keyword evidence="11" id="KW-1185">Reference proteome</keyword>
<dbReference type="PANTHER" id="PTHR43856">
    <property type="entry name" value="CARDIOLIPIN HYDROLASE"/>
    <property type="match status" value="1"/>
</dbReference>
<dbReference type="InterPro" id="IPR013783">
    <property type="entry name" value="Ig-like_fold"/>
</dbReference>